<dbReference type="GO" id="GO:0016810">
    <property type="term" value="F:hydrolase activity, acting on carbon-nitrogen (but not peptide) bonds"/>
    <property type="evidence" value="ECO:0007669"/>
    <property type="project" value="InterPro"/>
</dbReference>
<feature type="region of interest" description="Disordered" evidence="1">
    <location>
        <begin position="1"/>
        <end position="20"/>
    </location>
</feature>
<feature type="compositionally biased region" description="Polar residues" evidence="1">
    <location>
        <begin position="1"/>
        <end position="10"/>
    </location>
</feature>
<gene>
    <name evidence="3" type="ORF">JZ786_04510</name>
</gene>
<sequence>MFFNTGSSFQHGPERISERPPYTQHVDWHALYPNAICLHGPRKRRQIALTFDDGPDNTWTPEILSVLSHFNVKATFNCVGQQVYYYPEVFHRIIQDGHIVENHSWDHPNFTKIPLSEARSQIERTSSLMEQIVAIRPALFRPPYGAINQDVIKLVLSLRNRILYWDVDSLDWEGLTGKQVAANVLAHARAGSIVLMHFAGGKEGNLQGTVQALPRIITTLQREGFSFLTVSNLLNVPAYL</sequence>
<dbReference type="KEGG" id="afx:JZ786_04510"/>
<dbReference type="SUPFAM" id="SSF88713">
    <property type="entry name" value="Glycoside hydrolase/deacetylase"/>
    <property type="match status" value="1"/>
</dbReference>
<proteinExistence type="predicted"/>
<dbReference type="PANTHER" id="PTHR10587">
    <property type="entry name" value="GLYCOSYL TRANSFERASE-RELATED"/>
    <property type="match status" value="1"/>
</dbReference>
<dbReference type="PROSITE" id="PS51677">
    <property type="entry name" value="NODB"/>
    <property type="match status" value="1"/>
</dbReference>
<dbReference type="GO" id="GO:0005975">
    <property type="term" value="P:carbohydrate metabolic process"/>
    <property type="evidence" value="ECO:0007669"/>
    <property type="project" value="InterPro"/>
</dbReference>
<evidence type="ECO:0000259" key="2">
    <source>
        <dbReference type="PROSITE" id="PS51677"/>
    </source>
</evidence>
<keyword evidence="4" id="KW-1185">Reference proteome</keyword>
<reference evidence="3 4" key="1">
    <citation type="submission" date="2021-02" db="EMBL/GenBank/DDBJ databases">
        <title>Alicyclobacillus curvatus sp. nov. and Alicyclobacillus mengziensis sp. nov., two acidophilic bacteria isolated from acid mine drainage.</title>
        <authorList>
            <person name="Huang Y."/>
        </authorList>
    </citation>
    <scope>NUCLEOTIDE SEQUENCE [LARGE SCALE GENOMIC DNA]</scope>
    <source>
        <strain evidence="3 4">S30H14</strain>
    </source>
</reference>
<organism evidence="3 4">
    <name type="scientific">Alicyclobacillus mengziensis</name>
    <dbReference type="NCBI Taxonomy" id="2931921"/>
    <lineage>
        <taxon>Bacteria</taxon>
        <taxon>Bacillati</taxon>
        <taxon>Bacillota</taxon>
        <taxon>Bacilli</taxon>
        <taxon>Bacillales</taxon>
        <taxon>Alicyclobacillaceae</taxon>
        <taxon>Alicyclobacillus</taxon>
    </lineage>
</organism>
<evidence type="ECO:0000313" key="3">
    <source>
        <dbReference type="EMBL" id="QSO48263.1"/>
    </source>
</evidence>
<dbReference type="EMBL" id="CP071182">
    <property type="protein sequence ID" value="QSO48263.1"/>
    <property type="molecule type" value="Genomic_DNA"/>
</dbReference>
<accession>A0A9X7W2V4</accession>
<dbReference type="Gene3D" id="3.20.20.370">
    <property type="entry name" value="Glycoside hydrolase/deacetylase"/>
    <property type="match status" value="1"/>
</dbReference>
<dbReference type="RefSeq" id="WP_206657598.1">
    <property type="nucleotide sequence ID" value="NZ_CP071182.1"/>
</dbReference>
<dbReference type="Proteomes" id="UP000663505">
    <property type="component" value="Chromosome"/>
</dbReference>
<dbReference type="InterPro" id="IPR002509">
    <property type="entry name" value="NODB_dom"/>
</dbReference>
<evidence type="ECO:0000256" key="1">
    <source>
        <dbReference type="SAM" id="MobiDB-lite"/>
    </source>
</evidence>
<evidence type="ECO:0000313" key="4">
    <source>
        <dbReference type="Proteomes" id="UP000663505"/>
    </source>
</evidence>
<dbReference type="InterPro" id="IPR011330">
    <property type="entry name" value="Glyco_hydro/deAcase_b/a-brl"/>
</dbReference>
<protein>
    <submittedName>
        <fullName evidence="3">Polysaccharide deacetylase family protein</fullName>
    </submittedName>
</protein>
<name>A0A9X7W2V4_9BACL</name>
<dbReference type="CDD" id="cd10917">
    <property type="entry name" value="CE4_NodB_like_6s_7s"/>
    <property type="match status" value="1"/>
</dbReference>
<dbReference type="InterPro" id="IPR050248">
    <property type="entry name" value="Polysacc_deacetylase_ArnD"/>
</dbReference>
<dbReference type="Pfam" id="PF01522">
    <property type="entry name" value="Polysacc_deac_1"/>
    <property type="match status" value="1"/>
</dbReference>
<feature type="domain" description="NodB homology" evidence="2">
    <location>
        <begin position="45"/>
        <end position="228"/>
    </location>
</feature>
<dbReference type="AlphaFoldDB" id="A0A9X7W2V4"/>